<evidence type="ECO:0000256" key="1">
    <source>
        <dbReference type="SAM" id="MobiDB-lite"/>
    </source>
</evidence>
<sequence length="87" mass="9951">MGRVVTGQQNHDRYRLVTGDRRTYADRTGPAFFKKFDHYKPIRPVPAQQSDQNRSNRPVDKSRPDRERAPGPITSLPMGIPRGFSSL</sequence>
<feature type="region of interest" description="Disordered" evidence="1">
    <location>
        <begin position="36"/>
        <end position="87"/>
    </location>
</feature>
<reference evidence="2" key="1">
    <citation type="submission" date="2021-02" db="EMBL/GenBank/DDBJ databases">
        <authorList>
            <person name="Nowell W R."/>
        </authorList>
    </citation>
    <scope>NUCLEOTIDE SEQUENCE</scope>
</reference>
<evidence type="ECO:0000313" key="4">
    <source>
        <dbReference type="Proteomes" id="UP000663829"/>
    </source>
</evidence>
<dbReference type="EMBL" id="CAJNOQ010004479">
    <property type="protein sequence ID" value="CAF1061173.1"/>
    <property type="molecule type" value="Genomic_DNA"/>
</dbReference>
<dbReference type="AlphaFoldDB" id="A0A814L885"/>
<feature type="compositionally biased region" description="Basic and acidic residues" evidence="1">
    <location>
        <begin position="57"/>
        <end position="69"/>
    </location>
</feature>
<organism evidence="2 4">
    <name type="scientific">Didymodactylos carnosus</name>
    <dbReference type="NCBI Taxonomy" id="1234261"/>
    <lineage>
        <taxon>Eukaryota</taxon>
        <taxon>Metazoa</taxon>
        <taxon>Spiralia</taxon>
        <taxon>Gnathifera</taxon>
        <taxon>Rotifera</taxon>
        <taxon>Eurotatoria</taxon>
        <taxon>Bdelloidea</taxon>
        <taxon>Philodinida</taxon>
        <taxon>Philodinidae</taxon>
        <taxon>Didymodactylos</taxon>
    </lineage>
</organism>
<evidence type="ECO:0000313" key="2">
    <source>
        <dbReference type="EMBL" id="CAF1061173.1"/>
    </source>
</evidence>
<gene>
    <name evidence="2" type="ORF">GPM918_LOCUS16787</name>
    <name evidence="3" type="ORF">SRO942_LOCUS16786</name>
</gene>
<accession>A0A814L885</accession>
<dbReference type="Proteomes" id="UP000663829">
    <property type="component" value="Unassembled WGS sequence"/>
</dbReference>
<dbReference type="Proteomes" id="UP000681722">
    <property type="component" value="Unassembled WGS sequence"/>
</dbReference>
<name>A0A814L885_9BILA</name>
<keyword evidence="4" id="KW-1185">Reference proteome</keyword>
<comment type="caution">
    <text evidence="2">The sequence shown here is derived from an EMBL/GenBank/DDBJ whole genome shotgun (WGS) entry which is preliminary data.</text>
</comment>
<feature type="compositionally biased region" description="Polar residues" evidence="1">
    <location>
        <begin position="47"/>
        <end position="56"/>
    </location>
</feature>
<proteinExistence type="predicted"/>
<dbReference type="EMBL" id="CAJOBC010004479">
    <property type="protein sequence ID" value="CAF3829468.1"/>
    <property type="molecule type" value="Genomic_DNA"/>
</dbReference>
<evidence type="ECO:0000313" key="3">
    <source>
        <dbReference type="EMBL" id="CAF3829468.1"/>
    </source>
</evidence>
<protein>
    <submittedName>
        <fullName evidence="2">Uncharacterized protein</fullName>
    </submittedName>
</protein>